<gene>
    <name evidence="11" type="ORF">APZ16_01925</name>
</gene>
<dbReference type="SFLD" id="SFLDG01082">
    <property type="entry name" value="B12-binding_domain_containing"/>
    <property type="match status" value="1"/>
</dbReference>
<dbReference type="Pfam" id="PF04055">
    <property type="entry name" value="Radical_SAM"/>
    <property type="match status" value="1"/>
</dbReference>
<dbReference type="InterPro" id="IPR007197">
    <property type="entry name" value="rSAM"/>
</dbReference>
<evidence type="ECO:0000256" key="3">
    <source>
        <dbReference type="ARBA" id="ARBA00022691"/>
    </source>
</evidence>
<dbReference type="SUPFAM" id="SSF102114">
    <property type="entry name" value="Radical SAM enzymes"/>
    <property type="match status" value="1"/>
</dbReference>
<evidence type="ECO:0000313" key="12">
    <source>
        <dbReference type="Proteomes" id="UP000074294"/>
    </source>
</evidence>
<feature type="non-terminal residue" evidence="11">
    <location>
        <position position="303"/>
    </location>
</feature>
<dbReference type="PROSITE" id="PS51449">
    <property type="entry name" value="MTTASE_N"/>
    <property type="match status" value="1"/>
</dbReference>
<dbReference type="GO" id="GO:0051539">
    <property type="term" value="F:4 iron, 4 sulfur cluster binding"/>
    <property type="evidence" value="ECO:0007669"/>
    <property type="project" value="UniProtKB-UniRule"/>
</dbReference>
<name>A0A147JSU1_HADYE</name>
<dbReference type="InterPro" id="IPR023404">
    <property type="entry name" value="rSAM_horseshoe"/>
</dbReference>
<keyword evidence="5 8" id="KW-0479">Metal-binding</keyword>
<evidence type="ECO:0000256" key="5">
    <source>
        <dbReference type="ARBA" id="ARBA00022723"/>
    </source>
</evidence>
<dbReference type="GO" id="GO:0035598">
    <property type="term" value="F:tRNA (N(6)-L-threonylcarbamoyladenosine(37)-C(2))-methylthiotransferase activity"/>
    <property type="evidence" value="ECO:0007669"/>
    <property type="project" value="UniProtKB-UniRule"/>
</dbReference>
<keyword evidence="2 8" id="KW-0808">Transferase</keyword>
<comment type="caution">
    <text evidence="11">The sequence shown here is derived from an EMBL/GenBank/DDBJ whole genome shotgun (WGS) entry which is preliminary data.</text>
</comment>
<evidence type="ECO:0000256" key="8">
    <source>
        <dbReference type="RuleBase" id="RU368081"/>
    </source>
</evidence>
<evidence type="ECO:0000256" key="2">
    <source>
        <dbReference type="ARBA" id="ARBA00022679"/>
    </source>
</evidence>
<keyword evidence="7 8" id="KW-0411">Iron-sulfur</keyword>
<dbReference type="PANTHER" id="PTHR11918:SF45">
    <property type="entry name" value="THREONYLCARBAMOYLADENOSINE TRNA METHYLTHIOTRANSFERASE"/>
    <property type="match status" value="1"/>
</dbReference>
<comment type="cofactor">
    <cofactor evidence="8">
        <name>[4Fe-4S] cluster</name>
        <dbReference type="ChEBI" id="CHEBI:49883"/>
    </cofactor>
    <text evidence="8">Binds 1 or 2 [4Fe-4S] cluster. One cluster is coordinated with 3 cysteines and an exchangeable S-adenosyl-L-methionine.</text>
</comment>
<dbReference type="InterPro" id="IPR038135">
    <property type="entry name" value="Methylthiotransferase_N_sf"/>
</dbReference>
<dbReference type="EMBL" id="LQMQ01000060">
    <property type="protein sequence ID" value="KUO39568.1"/>
    <property type="molecule type" value="Genomic_DNA"/>
</dbReference>
<reference evidence="11 12" key="1">
    <citation type="journal article" date="2016" name="Nat. Microbiol.">
        <title>Genomic inference of the metabolism of cosmopolitan subsurface Archaea, Hadesarchaea.</title>
        <authorList>
            <person name="Baker B.J."/>
            <person name="Saw J.H."/>
            <person name="Lind A.E."/>
            <person name="Lazar C.S."/>
            <person name="Hinrichs K.-U."/>
            <person name="Teske A.P."/>
            <person name="Ettema T.J."/>
        </authorList>
    </citation>
    <scope>NUCLEOTIDE SEQUENCE [LARGE SCALE GENOMIC DNA]</scope>
</reference>
<dbReference type="PROSITE" id="PS51918">
    <property type="entry name" value="RADICAL_SAM"/>
    <property type="match status" value="1"/>
</dbReference>
<keyword evidence="1 8" id="KW-0004">4Fe-4S</keyword>
<dbReference type="Pfam" id="PF00919">
    <property type="entry name" value="UPF0004"/>
    <property type="match status" value="1"/>
</dbReference>
<dbReference type="InterPro" id="IPR006466">
    <property type="entry name" value="MiaB-like_arc_euk"/>
</dbReference>
<dbReference type="SMART" id="SM00729">
    <property type="entry name" value="Elp3"/>
    <property type="match status" value="1"/>
</dbReference>
<accession>A0A147JSU1</accession>
<evidence type="ECO:0000256" key="6">
    <source>
        <dbReference type="ARBA" id="ARBA00023004"/>
    </source>
</evidence>
<dbReference type="InterPro" id="IPR006638">
    <property type="entry name" value="Elp3/MiaA/NifB-like_rSAM"/>
</dbReference>
<feature type="domain" description="MTTase N-terminal" evidence="9">
    <location>
        <begin position="2"/>
        <end position="112"/>
    </location>
</feature>
<dbReference type="STRING" id="1776334.APZ16_01925"/>
<sequence length="303" mass="33979">MNRVYLTVHGCSSNVADYEAAAGLLVQAGFELVDSWENSDLNVIFTCVVKSPTFNKMLHKIKMMTRLNKPLIVAGCMPKTERKLIELFNPNASLLAPGSVGKIVEAAKIALEGEKAVFLEDQWWPRPNLPRCRRNPVIGIVPIARGCLQQCSYCHEPYRGKLSSYPLEVIIEEVKRALADGCREIWLTSLDNGCYGLDAGTNLVELLKAVCEIKGDFFVRVGMINPLHAKNMLEELIEVYQNQKIFKFIHLPLQSGSDRILGLMKRGYGVKDFVEIVDEFRKRIPELTLATDIITGFPGESYS</sequence>
<evidence type="ECO:0000256" key="4">
    <source>
        <dbReference type="ARBA" id="ARBA00022694"/>
    </source>
</evidence>
<organism evidence="11 12">
    <name type="scientific">Hadarchaeum yellowstonense</name>
    <dbReference type="NCBI Taxonomy" id="1776334"/>
    <lineage>
        <taxon>Archaea</taxon>
        <taxon>Methanobacteriati</taxon>
        <taxon>Candidatus Hadarchaeota</taxon>
        <taxon>Candidatus Hadarchaeia</taxon>
        <taxon>Candidatus Hadarchaeales</taxon>
        <taxon>Candidatus Hadarchaeaceae</taxon>
        <taxon>Candidatus Hadarchaeum</taxon>
    </lineage>
</organism>
<feature type="domain" description="Radical SAM core" evidence="10">
    <location>
        <begin position="133"/>
        <end position="303"/>
    </location>
</feature>
<evidence type="ECO:0000256" key="1">
    <source>
        <dbReference type="ARBA" id="ARBA00022485"/>
    </source>
</evidence>
<dbReference type="EC" id="2.8.4.5" evidence="8"/>
<evidence type="ECO:0000313" key="11">
    <source>
        <dbReference type="EMBL" id="KUO39568.1"/>
    </source>
</evidence>
<dbReference type="GO" id="GO:0046872">
    <property type="term" value="F:metal ion binding"/>
    <property type="evidence" value="ECO:0007669"/>
    <property type="project" value="UniProtKB-UniRule"/>
</dbReference>
<dbReference type="PANTHER" id="PTHR11918">
    <property type="entry name" value="RADICAL SAM PROTEINS"/>
    <property type="match status" value="1"/>
</dbReference>
<dbReference type="InterPro" id="IPR013848">
    <property type="entry name" value="Methylthiotransferase_N"/>
</dbReference>
<evidence type="ECO:0000259" key="10">
    <source>
        <dbReference type="PROSITE" id="PS51918"/>
    </source>
</evidence>
<evidence type="ECO:0000259" key="9">
    <source>
        <dbReference type="PROSITE" id="PS51449"/>
    </source>
</evidence>
<dbReference type="InterPro" id="IPR058240">
    <property type="entry name" value="rSAM_sf"/>
</dbReference>
<comment type="catalytic activity">
    <reaction evidence="8">
        <text>N(6)-L-threonylcarbamoyladenosine(37) in tRNA + (sulfur carrier)-SH + AH2 + 2 S-adenosyl-L-methionine = 2-methylsulfanyl-N(6)-L-threonylcarbamoyladenosine(37) in tRNA + (sulfur carrier)-H + 5'-deoxyadenosine + L-methionine + A + S-adenosyl-L-homocysteine + 2 H(+)</text>
        <dbReference type="Rhea" id="RHEA:37075"/>
        <dbReference type="Rhea" id="RHEA-COMP:10163"/>
        <dbReference type="Rhea" id="RHEA-COMP:11092"/>
        <dbReference type="Rhea" id="RHEA-COMP:14737"/>
        <dbReference type="Rhea" id="RHEA-COMP:14739"/>
        <dbReference type="ChEBI" id="CHEBI:13193"/>
        <dbReference type="ChEBI" id="CHEBI:15378"/>
        <dbReference type="ChEBI" id="CHEBI:17319"/>
        <dbReference type="ChEBI" id="CHEBI:17499"/>
        <dbReference type="ChEBI" id="CHEBI:29917"/>
        <dbReference type="ChEBI" id="CHEBI:57844"/>
        <dbReference type="ChEBI" id="CHEBI:57856"/>
        <dbReference type="ChEBI" id="CHEBI:59789"/>
        <dbReference type="ChEBI" id="CHEBI:64428"/>
        <dbReference type="ChEBI" id="CHEBI:74418"/>
        <dbReference type="ChEBI" id="CHEBI:74420"/>
        <dbReference type="EC" id="2.8.4.5"/>
    </reaction>
</comment>
<dbReference type="NCBIfam" id="TIGR00089">
    <property type="entry name" value="MiaB/RimO family radical SAM methylthiotransferase"/>
    <property type="match status" value="1"/>
</dbReference>
<comment type="similarity">
    <text evidence="8">Belongs to the methylthiotransferase family. CDKAL1 subfamily.</text>
</comment>
<protein>
    <recommendedName>
        <fullName evidence="8">tRNA-t(6)A37 methylthiotransferase</fullName>
        <ecNumber evidence="8">2.8.4.5</ecNumber>
    </recommendedName>
</protein>
<evidence type="ECO:0000256" key="7">
    <source>
        <dbReference type="ARBA" id="ARBA00023014"/>
    </source>
</evidence>
<keyword evidence="4 8" id="KW-0819">tRNA processing</keyword>
<keyword evidence="6 8" id="KW-0408">Iron</keyword>
<dbReference type="Gene3D" id="3.80.30.20">
    <property type="entry name" value="tm_1862 like domain"/>
    <property type="match status" value="1"/>
</dbReference>
<dbReference type="Gene3D" id="3.40.50.12160">
    <property type="entry name" value="Methylthiotransferase, N-terminal domain"/>
    <property type="match status" value="1"/>
</dbReference>
<dbReference type="AlphaFoldDB" id="A0A147JSU1"/>
<dbReference type="NCBIfam" id="TIGR01578">
    <property type="entry name" value="MiaB-like-B"/>
    <property type="match status" value="1"/>
</dbReference>
<comment type="function">
    <text evidence="8">Catalyzes the methylthiolation of N6-threonylcarbamoyladenosine (t(6)A), leading to the formation of 2-methylthio-N6-threonylcarbamoyladenosine (ms(2)t(6)A) at position 37 in tRNAs that read codons beginning with adenine.</text>
</comment>
<keyword evidence="3 8" id="KW-0949">S-adenosyl-L-methionine</keyword>
<dbReference type="Proteomes" id="UP000074294">
    <property type="component" value="Unassembled WGS sequence"/>
</dbReference>
<dbReference type="SFLD" id="SFLDS00029">
    <property type="entry name" value="Radical_SAM"/>
    <property type="match status" value="1"/>
</dbReference>
<proteinExistence type="inferred from homology"/>
<dbReference type="InterPro" id="IPR005839">
    <property type="entry name" value="Methylthiotransferase"/>
</dbReference>